<dbReference type="InterPro" id="IPR008254">
    <property type="entry name" value="Flavodoxin/NO_synth"/>
</dbReference>
<organism evidence="2 3">
    <name type="scientific">Limosilactobacillus oris DSM 4864</name>
    <dbReference type="NCBI Taxonomy" id="1423779"/>
    <lineage>
        <taxon>Bacteria</taxon>
        <taxon>Bacillati</taxon>
        <taxon>Bacillota</taxon>
        <taxon>Bacilli</taxon>
        <taxon>Lactobacillales</taxon>
        <taxon>Lactobacillaceae</taxon>
        <taxon>Limosilactobacillus</taxon>
    </lineage>
</organism>
<evidence type="ECO:0000313" key="3">
    <source>
        <dbReference type="Proteomes" id="UP000050973"/>
    </source>
</evidence>
<dbReference type="GO" id="GO:0010181">
    <property type="term" value="F:FMN binding"/>
    <property type="evidence" value="ECO:0007669"/>
    <property type="project" value="InterPro"/>
</dbReference>
<dbReference type="GO" id="GO:0016651">
    <property type="term" value="F:oxidoreductase activity, acting on NAD(P)H"/>
    <property type="evidence" value="ECO:0007669"/>
    <property type="project" value="UniProtKB-ARBA"/>
</dbReference>
<dbReference type="RefSeq" id="WP_003713829.1">
    <property type="nucleotide sequence ID" value="NZ_AZGE01000001.1"/>
</dbReference>
<dbReference type="InterPro" id="IPR029039">
    <property type="entry name" value="Flavoprotein-like_sf"/>
</dbReference>
<dbReference type="Pfam" id="PF12682">
    <property type="entry name" value="Flavodoxin_4"/>
    <property type="match status" value="1"/>
</dbReference>
<accession>A0A0R1WPE6</accession>
<protein>
    <recommendedName>
        <fullName evidence="1">Flavodoxin-like domain-containing protein</fullName>
    </recommendedName>
</protein>
<evidence type="ECO:0000259" key="1">
    <source>
        <dbReference type="Pfam" id="PF12682"/>
    </source>
</evidence>
<dbReference type="AlphaFoldDB" id="A0A0R1WPE6"/>
<dbReference type="PANTHER" id="PTHR39201">
    <property type="entry name" value="EXPORTED PROTEIN-RELATED"/>
    <property type="match status" value="1"/>
</dbReference>
<dbReference type="PATRIC" id="fig|1423779.3.peg.128"/>
<evidence type="ECO:0000313" key="2">
    <source>
        <dbReference type="EMBL" id="KRM16966.1"/>
    </source>
</evidence>
<dbReference type="PANTHER" id="PTHR39201:SF1">
    <property type="entry name" value="FLAVODOXIN-LIKE DOMAIN-CONTAINING PROTEIN"/>
    <property type="match status" value="1"/>
</dbReference>
<dbReference type="Proteomes" id="UP000050973">
    <property type="component" value="Unassembled WGS sequence"/>
</dbReference>
<dbReference type="EMBL" id="AZGE01000001">
    <property type="protein sequence ID" value="KRM16966.1"/>
    <property type="molecule type" value="Genomic_DNA"/>
</dbReference>
<reference evidence="2 3" key="1">
    <citation type="journal article" date="2015" name="Genome Announc.">
        <title>Expanding the biotechnology potential of lactobacilli through comparative genomics of 213 strains and associated genera.</title>
        <authorList>
            <person name="Sun Z."/>
            <person name="Harris H.M."/>
            <person name="McCann A."/>
            <person name="Guo C."/>
            <person name="Argimon S."/>
            <person name="Zhang W."/>
            <person name="Yang X."/>
            <person name="Jeffery I.B."/>
            <person name="Cooney J.C."/>
            <person name="Kagawa T.F."/>
            <person name="Liu W."/>
            <person name="Song Y."/>
            <person name="Salvetti E."/>
            <person name="Wrobel A."/>
            <person name="Rasinkangas P."/>
            <person name="Parkhill J."/>
            <person name="Rea M.C."/>
            <person name="O'Sullivan O."/>
            <person name="Ritari J."/>
            <person name="Douillard F.P."/>
            <person name="Paul Ross R."/>
            <person name="Yang R."/>
            <person name="Briner A.E."/>
            <person name="Felis G.E."/>
            <person name="de Vos W.M."/>
            <person name="Barrangou R."/>
            <person name="Klaenhammer T.R."/>
            <person name="Caufield P.W."/>
            <person name="Cui Y."/>
            <person name="Zhang H."/>
            <person name="O'Toole P.W."/>
        </authorList>
    </citation>
    <scope>NUCLEOTIDE SEQUENCE [LARGE SCALE GENOMIC DNA]</scope>
    <source>
        <strain evidence="2 3">DSM 4864</strain>
    </source>
</reference>
<comment type="caution">
    <text evidence="2">The sequence shown here is derived from an EMBL/GenBank/DDBJ whole genome shotgun (WGS) entry which is preliminary data.</text>
</comment>
<name>A0A0R1WPE6_9LACO</name>
<feature type="domain" description="Flavodoxin-like" evidence="1">
    <location>
        <begin position="4"/>
        <end position="157"/>
    </location>
</feature>
<dbReference type="Gene3D" id="3.40.50.360">
    <property type="match status" value="1"/>
</dbReference>
<proteinExistence type="predicted"/>
<dbReference type="SUPFAM" id="SSF52218">
    <property type="entry name" value="Flavoproteins"/>
    <property type="match status" value="1"/>
</dbReference>
<sequence>MTDKLIIYYSSTGYNQRVANLIAQKTGADIFEVQPVKEYDKNMWAAWDVAKKEREDNNLPALKTGYPDMSKYKQVFLGGPSWGFTVSNPLQSFLKMANFAGNDVYPWVTYYDHDEQYLADLKRQLHNGQVHDLLELTMGTLNNQNQLEQTIDHWLTQI</sequence>
<gene>
    <name evidence="2" type="ORF">FC49_GL000126</name>
</gene>